<evidence type="ECO:0000259" key="1">
    <source>
        <dbReference type="Pfam" id="PF01850"/>
    </source>
</evidence>
<dbReference type="EMBL" id="MGER01000051">
    <property type="protein sequence ID" value="OGL87837.1"/>
    <property type="molecule type" value="Genomic_DNA"/>
</dbReference>
<feature type="domain" description="PIN" evidence="1">
    <location>
        <begin position="3"/>
        <end position="128"/>
    </location>
</feature>
<comment type="caution">
    <text evidence="2">The sequence shown here is derived from an EMBL/GenBank/DDBJ whole genome shotgun (WGS) entry which is preliminary data.</text>
</comment>
<reference evidence="2 3" key="1">
    <citation type="journal article" date="2016" name="Nat. Commun.">
        <title>Thousands of microbial genomes shed light on interconnected biogeochemical processes in an aquifer system.</title>
        <authorList>
            <person name="Anantharaman K."/>
            <person name="Brown C.T."/>
            <person name="Hug L.A."/>
            <person name="Sharon I."/>
            <person name="Castelle C.J."/>
            <person name="Probst A.J."/>
            <person name="Thomas B.C."/>
            <person name="Singh A."/>
            <person name="Wilkins M.J."/>
            <person name="Karaoz U."/>
            <person name="Brodie E.L."/>
            <person name="Williams K.H."/>
            <person name="Hubbard S.S."/>
            <person name="Banfield J.F."/>
        </authorList>
    </citation>
    <scope>NUCLEOTIDE SEQUENCE [LARGE SCALE GENOMIC DNA]</scope>
</reference>
<dbReference type="PANTHER" id="PTHR38826:SF5">
    <property type="entry name" value="RIBONUCLEASE VAPC13"/>
    <property type="match status" value="1"/>
</dbReference>
<dbReference type="SUPFAM" id="SSF88723">
    <property type="entry name" value="PIN domain-like"/>
    <property type="match status" value="1"/>
</dbReference>
<dbReference type="InterPro" id="IPR029060">
    <property type="entry name" value="PIN-like_dom_sf"/>
</dbReference>
<dbReference type="Gene3D" id="3.40.50.1010">
    <property type="entry name" value="5'-nuclease"/>
    <property type="match status" value="1"/>
</dbReference>
<dbReference type="Proteomes" id="UP000178264">
    <property type="component" value="Unassembled WGS sequence"/>
</dbReference>
<proteinExistence type="predicted"/>
<dbReference type="AlphaFoldDB" id="A0A1F7VCV7"/>
<evidence type="ECO:0000313" key="3">
    <source>
        <dbReference type="Proteomes" id="UP000178264"/>
    </source>
</evidence>
<name>A0A1F7VCV7_9BACT</name>
<accession>A0A1F7VCV7</accession>
<dbReference type="InterPro" id="IPR052106">
    <property type="entry name" value="PINc/VapC_TA"/>
</dbReference>
<protein>
    <recommendedName>
        <fullName evidence="1">PIN domain-containing protein</fullName>
    </recommendedName>
</protein>
<dbReference type="PANTHER" id="PTHR38826">
    <property type="entry name" value="RIBONUCLEASE VAPC13"/>
    <property type="match status" value="1"/>
</dbReference>
<evidence type="ECO:0000313" key="2">
    <source>
        <dbReference type="EMBL" id="OGL87837.1"/>
    </source>
</evidence>
<gene>
    <name evidence="2" type="ORF">A3I42_02350</name>
</gene>
<organism evidence="2 3">
    <name type="scientific">Candidatus Uhrbacteria bacterium RIFCSPLOWO2_02_FULL_49_11</name>
    <dbReference type="NCBI Taxonomy" id="1802409"/>
    <lineage>
        <taxon>Bacteria</taxon>
        <taxon>Candidatus Uhriibacteriota</taxon>
    </lineage>
</organism>
<sequence>MIYFLDTNIFVRFLVPDEKSMRQHEECKALLALVKGRKLNVVSSSLVFAELVWVLQKFYSVPKIEVIQYLKSFLSGEIGIDDRGNVASALNLYSTHQVKYIDCVIASNPNIQQRSVAILSYDQDFDVLGVKRIEPIKLIM</sequence>
<dbReference type="Pfam" id="PF01850">
    <property type="entry name" value="PIN"/>
    <property type="match status" value="1"/>
</dbReference>
<dbReference type="InterPro" id="IPR002716">
    <property type="entry name" value="PIN_dom"/>
</dbReference>